<evidence type="ECO:0000259" key="10">
    <source>
        <dbReference type="Pfam" id="PF00697"/>
    </source>
</evidence>
<dbReference type="Proteomes" id="UP000317835">
    <property type="component" value="Chromosome"/>
</dbReference>
<evidence type="ECO:0000256" key="2">
    <source>
        <dbReference type="ARBA" id="ARBA00004664"/>
    </source>
</evidence>
<keyword evidence="5 9" id="KW-0028">Amino-acid biosynthesis</keyword>
<keyword evidence="7 9" id="KW-0057">Aromatic amino acid biosynthesis</keyword>
<evidence type="ECO:0000313" key="11">
    <source>
        <dbReference type="EMBL" id="QDV32875.1"/>
    </source>
</evidence>
<dbReference type="EMBL" id="CP036426">
    <property type="protein sequence ID" value="QDV32875.1"/>
    <property type="molecule type" value="Genomic_DNA"/>
</dbReference>
<dbReference type="InterPro" id="IPR011060">
    <property type="entry name" value="RibuloseP-bd_barrel"/>
</dbReference>
<organism evidence="11 12">
    <name type="scientific">Tautonia plasticadhaerens</name>
    <dbReference type="NCBI Taxonomy" id="2527974"/>
    <lineage>
        <taxon>Bacteria</taxon>
        <taxon>Pseudomonadati</taxon>
        <taxon>Planctomycetota</taxon>
        <taxon>Planctomycetia</taxon>
        <taxon>Isosphaerales</taxon>
        <taxon>Isosphaeraceae</taxon>
        <taxon>Tautonia</taxon>
    </lineage>
</organism>
<dbReference type="AlphaFoldDB" id="A0A518GWA6"/>
<dbReference type="Pfam" id="PF00697">
    <property type="entry name" value="PRAI"/>
    <property type="match status" value="1"/>
</dbReference>
<dbReference type="InterPro" id="IPR001240">
    <property type="entry name" value="PRAI_dom"/>
</dbReference>
<proteinExistence type="inferred from homology"/>
<reference evidence="11 12" key="1">
    <citation type="submission" date="2019-02" db="EMBL/GenBank/DDBJ databases">
        <title>Deep-cultivation of Planctomycetes and their phenomic and genomic characterization uncovers novel biology.</title>
        <authorList>
            <person name="Wiegand S."/>
            <person name="Jogler M."/>
            <person name="Boedeker C."/>
            <person name="Pinto D."/>
            <person name="Vollmers J."/>
            <person name="Rivas-Marin E."/>
            <person name="Kohn T."/>
            <person name="Peeters S.H."/>
            <person name="Heuer A."/>
            <person name="Rast P."/>
            <person name="Oberbeckmann S."/>
            <person name="Bunk B."/>
            <person name="Jeske O."/>
            <person name="Meyerdierks A."/>
            <person name="Storesund J.E."/>
            <person name="Kallscheuer N."/>
            <person name="Luecker S."/>
            <person name="Lage O.M."/>
            <person name="Pohl T."/>
            <person name="Merkel B.J."/>
            <person name="Hornburger P."/>
            <person name="Mueller R.-W."/>
            <person name="Bruemmer F."/>
            <person name="Labrenz M."/>
            <person name="Spormann A.M."/>
            <person name="Op den Camp H."/>
            <person name="Overmann J."/>
            <person name="Amann R."/>
            <person name="Jetten M.S.M."/>
            <person name="Mascher T."/>
            <person name="Medema M.H."/>
            <person name="Devos D.P."/>
            <person name="Kaster A.-K."/>
            <person name="Ovreas L."/>
            <person name="Rohde M."/>
            <person name="Galperin M.Y."/>
            <person name="Jogler C."/>
        </authorList>
    </citation>
    <scope>NUCLEOTIDE SEQUENCE [LARGE SCALE GENOMIC DNA]</scope>
    <source>
        <strain evidence="11 12">ElP</strain>
    </source>
</reference>
<dbReference type="SUPFAM" id="SSF51366">
    <property type="entry name" value="Ribulose-phoshate binding barrel"/>
    <property type="match status" value="1"/>
</dbReference>
<dbReference type="InterPro" id="IPR013785">
    <property type="entry name" value="Aldolase_TIM"/>
</dbReference>
<comment type="pathway">
    <text evidence="2 9">Amino-acid biosynthesis; L-tryptophan biosynthesis; L-tryptophan from chorismate: step 3/5.</text>
</comment>
<dbReference type="Gene3D" id="3.20.20.70">
    <property type="entry name" value="Aldolase class I"/>
    <property type="match status" value="1"/>
</dbReference>
<accession>A0A518GWA6</accession>
<comment type="similarity">
    <text evidence="9">Belongs to the TrpF family.</text>
</comment>
<evidence type="ECO:0000313" key="12">
    <source>
        <dbReference type="Proteomes" id="UP000317835"/>
    </source>
</evidence>
<dbReference type="KEGG" id="tpla:ElP_07150"/>
<evidence type="ECO:0000256" key="8">
    <source>
        <dbReference type="ARBA" id="ARBA00023235"/>
    </source>
</evidence>
<feature type="domain" description="N-(5'phosphoribosyl) anthranilate isomerase (PRAI)" evidence="10">
    <location>
        <begin position="34"/>
        <end position="256"/>
    </location>
</feature>
<protein>
    <recommendedName>
        <fullName evidence="4 9">N-(5'-phosphoribosyl)anthranilate isomerase</fullName>
        <shortName evidence="9">PRAI</shortName>
        <ecNumber evidence="3 9">5.3.1.24</ecNumber>
    </recommendedName>
</protein>
<dbReference type="RefSeq" id="WP_231749457.1">
    <property type="nucleotide sequence ID" value="NZ_CP036426.1"/>
</dbReference>
<keyword evidence="6 9" id="KW-0822">Tryptophan biosynthesis</keyword>
<dbReference type="GO" id="GO:0004640">
    <property type="term" value="F:phosphoribosylanthranilate isomerase activity"/>
    <property type="evidence" value="ECO:0007669"/>
    <property type="project" value="UniProtKB-UniRule"/>
</dbReference>
<comment type="catalytic activity">
    <reaction evidence="1 9">
        <text>N-(5-phospho-beta-D-ribosyl)anthranilate = 1-(2-carboxyphenylamino)-1-deoxy-D-ribulose 5-phosphate</text>
        <dbReference type="Rhea" id="RHEA:21540"/>
        <dbReference type="ChEBI" id="CHEBI:18277"/>
        <dbReference type="ChEBI" id="CHEBI:58613"/>
        <dbReference type="EC" id="5.3.1.24"/>
    </reaction>
</comment>
<keyword evidence="12" id="KW-1185">Reference proteome</keyword>
<dbReference type="HAMAP" id="MF_00135">
    <property type="entry name" value="PRAI"/>
    <property type="match status" value="1"/>
</dbReference>
<sequence length="261" mass="27269">MIADGRCPTPGLGHRRFSDRGLTISLFIQSPLLVKICGVTTTDDARMVAEAGADWIGVNFHPASKRFVPPELAPELVAAIAGLAEPVGLFVDRPVAEVAETLDRAGIRIAQLHGDEPAEDVRDLRLLGYRVVRAFRLGGRDAVDRMAAWLRHASRIGGEPEAVLVDAFVPGQAGGTGHAIAGEVLDALADRPRPAPARSGHPPADPAPKLILAGGLTPANVADLAARIGPWMVDVASGVESSPGLKDPAKVAAFVRAARSP</sequence>
<evidence type="ECO:0000256" key="5">
    <source>
        <dbReference type="ARBA" id="ARBA00022605"/>
    </source>
</evidence>
<evidence type="ECO:0000256" key="4">
    <source>
        <dbReference type="ARBA" id="ARBA00022272"/>
    </source>
</evidence>
<evidence type="ECO:0000256" key="6">
    <source>
        <dbReference type="ARBA" id="ARBA00022822"/>
    </source>
</evidence>
<evidence type="ECO:0000256" key="9">
    <source>
        <dbReference type="HAMAP-Rule" id="MF_00135"/>
    </source>
</evidence>
<dbReference type="InterPro" id="IPR044643">
    <property type="entry name" value="TrpF_fam"/>
</dbReference>
<dbReference type="EC" id="5.3.1.24" evidence="3 9"/>
<name>A0A518GWA6_9BACT</name>
<gene>
    <name evidence="9 11" type="primary">trpF</name>
    <name evidence="11" type="ORF">ElP_07150</name>
</gene>
<dbReference type="PANTHER" id="PTHR42894">
    <property type="entry name" value="N-(5'-PHOSPHORIBOSYL)ANTHRANILATE ISOMERASE"/>
    <property type="match status" value="1"/>
</dbReference>
<dbReference type="GO" id="GO:0000162">
    <property type="term" value="P:L-tryptophan biosynthetic process"/>
    <property type="evidence" value="ECO:0007669"/>
    <property type="project" value="UniProtKB-UniRule"/>
</dbReference>
<keyword evidence="8 9" id="KW-0413">Isomerase</keyword>
<evidence type="ECO:0000256" key="3">
    <source>
        <dbReference type="ARBA" id="ARBA00012572"/>
    </source>
</evidence>
<evidence type="ECO:0000256" key="1">
    <source>
        <dbReference type="ARBA" id="ARBA00001164"/>
    </source>
</evidence>
<dbReference type="CDD" id="cd00405">
    <property type="entry name" value="PRAI"/>
    <property type="match status" value="1"/>
</dbReference>
<evidence type="ECO:0000256" key="7">
    <source>
        <dbReference type="ARBA" id="ARBA00023141"/>
    </source>
</evidence>
<dbReference type="UniPathway" id="UPA00035">
    <property type="reaction ID" value="UER00042"/>
</dbReference>
<dbReference type="PANTHER" id="PTHR42894:SF1">
    <property type="entry name" value="N-(5'-PHOSPHORIBOSYL)ANTHRANILATE ISOMERASE"/>
    <property type="match status" value="1"/>
</dbReference>